<keyword evidence="2" id="KW-0472">Membrane</keyword>
<protein>
    <recommendedName>
        <fullName evidence="3">Histidine kinase domain-containing protein</fullName>
    </recommendedName>
</protein>
<organism evidence="4 5">
    <name type="scientific">Malaciobacter mytili LMG 24559</name>
    <dbReference type="NCBI Taxonomy" id="1032238"/>
    <lineage>
        <taxon>Bacteria</taxon>
        <taxon>Pseudomonadati</taxon>
        <taxon>Campylobacterota</taxon>
        <taxon>Epsilonproteobacteria</taxon>
        <taxon>Campylobacterales</taxon>
        <taxon>Arcobacteraceae</taxon>
        <taxon>Malaciobacter</taxon>
    </lineage>
</organism>
<dbReference type="KEGG" id="amyt:AMYT_1234"/>
<dbReference type="SUPFAM" id="SSF53850">
    <property type="entry name" value="Periplasmic binding protein-like II"/>
    <property type="match status" value="2"/>
</dbReference>
<dbReference type="Pfam" id="PF02518">
    <property type="entry name" value="HATPase_c"/>
    <property type="match status" value="1"/>
</dbReference>
<dbReference type="Gene3D" id="3.40.190.10">
    <property type="entry name" value="Periplasmic binding protein-like II"/>
    <property type="match status" value="4"/>
</dbReference>
<dbReference type="InterPro" id="IPR036890">
    <property type="entry name" value="HATPase_C_sf"/>
</dbReference>
<evidence type="ECO:0000313" key="5">
    <source>
        <dbReference type="Proteomes" id="UP000290092"/>
    </source>
</evidence>
<dbReference type="Pfam" id="PF00497">
    <property type="entry name" value="SBP_bac_3"/>
    <property type="match status" value="2"/>
</dbReference>
<evidence type="ECO:0000256" key="2">
    <source>
        <dbReference type="SAM" id="Phobius"/>
    </source>
</evidence>
<gene>
    <name evidence="4" type="ORF">CP985_01250</name>
</gene>
<dbReference type="Gene3D" id="3.30.565.10">
    <property type="entry name" value="Histidine kinase-like ATPase, C-terminal domain"/>
    <property type="match status" value="1"/>
</dbReference>
<dbReference type="InterPro" id="IPR001638">
    <property type="entry name" value="Solute-binding_3/MltF_N"/>
</dbReference>
<feature type="domain" description="Histidine kinase" evidence="3">
    <location>
        <begin position="580"/>
        <end position="791"/>
    </location>
</feature>
<comment type="caution">
    <text evidence="4">The sequence shown here is derived from an EMBL/GenBank/DDBJ whole genome shotgun (WGS) entry which is preliminary data.</text>
</comment>
<dbReference type="PROSITE" id="PS50109">
    <property type="entry name" value="HIS_KIN"/>
    <property type="match status" value="1"/>
</dbReference>
<name>A0AAX2AK63_9BACT</name>
<feature type="transmembrane region" description="Helical" evidence="2">
    <location>
        <begin position="525"/>
        <end position="545"/>
    </location>
</feature>
<evidence type="ECO:0000256" key="1">
    <source>
        <dbReference type="ARBA" id="ARBA00022729"/>
    </source>
</evidence>
<dbReference type="RefSeq" id="WP_114841678.1">
    <property type="nucleotide sequence ID" value="NZ_CP031219.1"/>
</dbReference>
<dbReference type="PANTHER" id="PTHR35936">
    <property type="entry name" value="MEMBRANE-BOUND LYTIC MUREIN TRANSGLYCOSYLASE F"/>
    <property type="match status" value="1"/>
</dbReference>
<dbReference type="AlphaFoldDB" id="A0AAX2AK63"/>
<sequence>MKLFRVFFYILIFLLDIFAEEFNKKEDILAIHPLTMLLLKNSTTITLTKEEKEFLQKYPKIIIGSDTKWIPYVYETKDKRVIGFNIDILEKINKLIGSNFKFELDTHKNIIKKVKEKKIDGIISSFISEENNEYLNFSIPFLKQSINIVVKHGNPLRIKSIKDLENKTIVIQNGNYFLENIVKETFTNSKIIYKDLYEDVFEEVVFGQADATINEGPSNFLKNEKDLPYLNRAFSFDKKVEMFFSIRKDMPEAISILNKGIKAIPNNEIEVLYHKWFGTFNFDIHSSGLSKIDKEYINKIKKVKVCTDSTWYAFNKENSDEESITNNILNIVLKKVGLEKDLIFTATWEESLLLLKKGDCDLISAISKNSENEKFIKFTKPYTNYPIMLITHVDTSYLYNLNELKDKKIAIIKDNAVLNKYKYSNKEIVYVSTPYEGLKMVQEKKVFAYVDLLPKFIYTLDKVENVKINREIDSSVDISMGLRTTDNHLFHIIENSLSSITDIEKNKIFSKLFKENYRKNVNKELIVQVILLLLAAVFLVLFWNIQLKKSVKKALQKNKQQESLLYYYSTQDAMKDLVGNISHQWKQPINELSSVLFYLETKLYLKQEITNEDIKENTLKSRAIIDYLSKTVNIFSNYYVDKKTETNIKILTLLEQSIFITDGSFRKLNTKISLDIKDKNLKVKGEFLQQVILSILNNARNIIVERKIGDSLINIKLYKKDIYSILEIEDNFGGITNIDTIFNLGTTNSKKGTGLGLFISKRIIQDKYQGEISVKNKKNGAVFIIKLPIDCV</sequence>
<dbReference type="SMART" id="SM00062">
    <property type="entry name" value="PBPb"/>
    <property type="match status" value="2"/>
</dbReference>
<dbReference type="PANTHER" id="PTHR35936:SF38">
    <property type="entry name" value="GLUTAMINE-BINDING PERIPLASMIC PROTEIN"/>
    <property type="match status" value="1"/>
</dbReference>
<keyword evidence="5" id="KW-1185">Reference proteome</keyword>
<keyword evidence="1" id="KW-0732">Signal</keyword>
<dbReference type="SUPFAM" id="SSF55874">
    <property type="entry name" value="ATPase domain of HSP90 chaperone/DNA topoisomerase II/histidine kinase"/>
    <property type="match status" value="1"/>
</dbReference>
<dbReference type="EMBL" id="NXID01000003">
    <property type="protein sequence ID" value="RXK16812.1"/>
    <property type="molecule type" value="Genomic_DNA"/>
</dbReference>
<accession>A0AAX2AK63</accession>
<dbReference type="Proteomes" id="UP000290092">
    <property type="component" value="Unassembled WGS sequence"/>
</dbReference>
<dbReference type="SMART" id="SM00387">
    <property type="entry name" value="HATPase_c"/>
    <property type="match status" value="1"/>
</dbReference>
<keyword evidence="2" id="KW-1133">Transmembrane helix</keyword>
<dbReference type="InterPro" id="IPR003594">
    <property type="entry name" value="HATPase_dom"/>
</dbReference>
<keyword evidence="2" id="KW-0812">Transmembrane</keyword>
<evidence type="ECO:0000259" key="3">
    <source>
        <dbReference type="PROSITE" id="PS50109"/>
    </source>
</evidence>
<dbReference type="InterPro" id="IPR005467">
    <property type="entry name" value="His_kinase_dom"/>
</dbReference>
<dbReference type="CDD" id="cd01007">
    <property type="entry name" value="PBP2_BvgS_HisK_like"/>
    <property type="match status" value="2"/>
</dbReference>
<evidence type="ECO:0000313" key="4">
    <source>
        <dbReference type="EMBL" id="RXK16812.1"/>
    </source>
</evidence>
<reference evidence="4 5" key="1">
    <citation type="submission" date="2017-09" db="EMBL/GenBank/DDBJ databases">
        <title>Genomics of the genus Arcobacter.</title>
        <authorList>
            <person name="Perez-Cataluna A."/>
            <person name="Figueras M.J."/>
            <person name="Salas-Masso N."/>
        </authorList>
    </citation>
    <scope>NUCLEOTIDE SEQUENCE [LARGE SCALE GENOMIC DNA]</scope>
    <source>
        <strain evidence="4 5">CECT 7386</strain>
    </source>
</reference>
<proteinExistence type="predicted"/>